<keyword evidence="11" id="KW-0862">Zinc</keyword>
<dbReference type="PROSITE" id="PS51873">
    <property type="entry name" value="TRIAD"/>
    <property type="match status" value="1"/>
</dbReference>
<sequence>MAISPSIITGSHVLKHRHGMSGMESSDGEEYTYQDESGEEDVGGVESQEEEEEYSYSDGEGGCAPVPLPPPSSSMADGCKVIDADELRATMSALIDDISSVLAIHPCAAAALLRHYNWNKESVIDSFCTDPDQAKEKAGIMRFVPDLQTSDKGRLCGICREDVPAEALVALGCGHFFCRGCFTQYLVSKVEEGMGCPLTRCPEYRCPEMVTENFFRVLVPHATLAAYLRYSLKSFVDICSAFRWCPGRGCDFVAMGNSSLRACLCKCGMLFCFRCGEEAHVPASCEDMVTWVEKCKNESETANWILANTRKCPKCATRIEKNQGCNHMTCRQCKFEFCWICMGPWTEHGANTGGYYKCNKYDPSTPTKDEQDGAKAKAELDRYLHYYQRYDNHHKAQEYATKQEEEIERRMMRLQETDGSRWIDVQFLKVANEKLVECRRVLKYTYVFGYYLPEGTARKRLFEHHQENLEKFTEHLSWLSEQSLEEFKKEEKRSEVVNYTRVTETFLKNLLKSVEDGLMDEDGEDMEEGGWEGKSEPGRRAGAAGGGQVGEAAEEGRRTLPSRDGAGGGARARRSGVARA</sequence>
<proteinExistence type="predicted"/>
<dbReference type="InterPro" id="IPR031127">
    <property type="entry name" value="E3_UB_ligase_RBR"/>
</dbReference>
<feature type="compositionally biased region" description="Basic residues" evidence="15">
    <location>
        <begin position="571"/>
        <end position="580"/>
    </location>
</feature>
<evidence type="ECO:0000259" key="16">
    <source>
        <dbReference type="PROSITE" id="PS50089"/>
    </source>
</evidence>
<evidence type="ECO:0000256" key="13">
    <source>
        <dbReference type="ARBA" id="ARBA00023136"/>
    </source>
</evidence>
<dbReference type="SUPFAM" id="SSF57850">
    <property type="entry name" value="RING/U-box"/>
    <property type="match status" value="3"/>
</dbReference>
<evidence type="ECO:0000259" key="17">
    <source>
        <dbReference type="PROSITE" id="PS50158"/>
    </source>
</evidence>
<dbReference type="SMART" id="SM00184">
    <property type="entry name" value="RING"/>
    <property type="match status" value="2"/>
</dbReference>
<evidence type="ECO:0000313" key="19">
    <source>
        <dbReference type="EMBL" id="TFJ80047.1"/>
    </source>
</evidence>
<dbReference type="Pfam" id="PF22191">
    <property type="entry name" value="IBR_1"/>
    <property type="match status" value="1"/>
</dbReference>
<dbReference type="GO" id="GO:0031090">
    <property type="term" value="C:organelle membrane"/>
    <property type="evidence" value="ECO:0007669"/>
    <property type="project" value="UniProtKB-ARBA"/>
</dbReference>
<evidence type="ECO:0000256" key="8">
    <source>
        <dbReference type="ARBA" id="ARBA00022737"/>
    </source>
</evidence>
<keyword evidence="10" id="KW-0833">Ubl conjugation pathway</keyword>
<keyword evidence="6" id="KW-0812">Transmembrane</keyword>
<feature type="compositionally biased region" description="Acidic residues" evidence="15">
    <location>
        <begin position="518"/>
        <end position="530"/>
    </location>
</feature>
<accession>A0A4D9CPR9</accession>
<dbReference type="Proteomes" id="UP000355283">
    <property type="component" value="Unassembled WGS sequence"/>
</dbReference>
<dbReference type="Pfam" id="PF13639">
    <property type="entry name" value="zf-RING_2"/>
    <property type="match status" value="1"/>
</dbReference>
<protein>
    <recommendedName>
        <fullName evidence="4">RBR-type E3 ubiquitin transferase</fullName>
        <ecNumber evidence="4">2.3.2.31</ecNumber>
    </recommendedName>
</protein>
<organism evidence="19 20">
    <name type="scientific">Nannochloropsis salina CCMP1776</name>
    <dbReference type="NCBI Taxonomy" id="1027361"/>
    <lineage>
        <taxon>Eukaryota</taxon>
        <taxon>Sar</taxon>
        <taxon>Stramenopiles</taxon>
        <taxon>Ochrophyta</taxon>
        <taxon>Eustigmatophyceae</taxon>
        <taxon>Eustigmatales</taxon>
        <taxon>Monodopsidaceae</taxon>
        <taxon>Microchloropsis</taxon>
        <taxon>Microchloropsis salina</taxon>
    </lineage>
</organism>
<feature type="domain" description="RING-type" evidence="18">
    <location>
        <begin position="152"/>
        <end position="362"/>
    </location>
</feature>
<evidence type="ECO:0000256" key="15">
    <source>
        <dbReference type="SAM" id="MobiDB-lite"/>
    </source>
</evidence>
<dbReference type="GO" id="GO:0061630">
    <property type="term" value="F:ubiquitin protein ligase activity"/>
    <property type="evidence" value="ECO:0007669"/>
    <property type="project" value="UniProtKB-EC"/>
</dbReference>
<name>A0A4D9CPR9_9STRA</name>
<dbReference type="EMBL" id="SDOX01000183">
    <property type="protein sequence ID" value="TFJ80047.1"/>
    <property type="molecule type" value="Genomic_DNA"/>
</dbReference>
<dbReference type="EC" id="2.3.2.31" evidence="4"/>
<evidence type="ECO:0000256" key="5">
    <source>
        <dbReference type="ARBA" id="ARBA00022679"/>
    </source>
</evidence>
<evidence type="ECO:0000256" key="9">
    <source>
        <dbReference type="ARBA" id="ARBA00022771"/>
    </source>
</evidence>
<dbReference type="Pfam" id="PF01485">
    <property type="entry name" value="IBR"/>
    <property type="match status" value="1"/>
</dbReference>
<dbReference type="SMART" id="SM00647">
    <property type="entry name" value="IBR"/>
    <property type="match status" value="2"/>
</dbReference>
<dbReference type="InterPro" id="IPR048962">
    <property type="entry name" value="ARIH1-like_UBL"/>
</dbReference>
<evidence type="ECO:0000259" key="18">
    <source>
        <dbReference type="PROSITE" id="PS51873"/>
    </source>
</evidence>
<keyword evidence="7" id="KW-0479">Metal-binding</keyword>
<dbReference type="GO" id="GO:0016567">
    <property type="term" value="P:protein ubiquitination"/>
    <property type="evidence" value="ECO:0007669"/>
    <property type="project" value="InterPro"/>
</dbReference>
<dbReference type="PROSITE" id="PS50158">
    <property type="entry name" value="ZF_CCHC"/>
    <property type="match status" value="1"/>
</dbReference>
<dbReference type="InterPro" id="IPR047556">
    <property type="entry name" value="Rcat_RBR_TRIAD1"/>
</dbReference>
<dbReference type="PROSITE" id="PS50089">
    <property type="entry name" value="ZF_RING_2"/>
    <property type="match status" value="1"/>
</dbReference>
<dbReference type="InterPro" id="IPR002867">
    <property type="entry name" value="IBR_dom"/>
</dbReference>
<dbReference type="GO" id="GO:0005737">
    <property type="term" value="C:cytoplasm"/>
    <property type="evidence" value="ECO:0007669"/>
    <property type="project" value="UniProtKB-ARBA"/>
</dbReference>
<keyword evidence="8" id="KW-0677">Repeat</keyword>
<keyword evidence="9 14" id="KW-0863">Zinc-finger</keyword>
<dbReference type="Pfam" id="PF19422">
    <property type="entry name" value="Ariadne"/>
    <property type="match status" value="1"/>
</dbReference>
<evidence type="ECO:0000256" key="3">
    <source>
        <dbReference type="ARBA" id="ARBA00004906"/>
    </source>
</evidence>
<dbReference type="InterPro" id="IPR001841">
    <property type="entry name" value="Znf_RING"/>
</dbReference>
<dbReference type="CDD" id="cd20360">
    <property type="entry name" value="Rcat_RBR_TRIAD1"/>
    <property type="match status" value="1"/>
</dbReference>
<comment type="subcellular location">
    <subcellularLocation>
        <location evidence="2">Membrane</location>
        <topology evidence="2">Single-pass membrane protein</topology>
    </subcellularLocation>
</comment>
<dbReference type="PANTHER" id="PTHR11685">
    <property type="entry name" value="RBR FAMILY RING FINGER AND IBR DOMAIN-CONTAINING"/>
    <property type="match status" value="1"/>
</dbReference>
<comment type="pathway">
    <text evidence="3">Protein modification; protein ubiquitination.</text>
</comment>
<dbReference type="Gene3D" id="3.30.40.10">
    <property type="entry name" value="Zinc/RING finger domain, C3HC4 (zinc finger)"/>
    <property type="match status" value="1"/>
</dbReference>
<dbReference type="FunFam" id="3.30.40.10:FF:000051">
    <property type="entry name" value="RBR-type E3 ubiquitin transferase"/>
    <property type="match status" value="1"/>
</dbReference>
<evidence type="ECO:0000256" key="12">
    <source>
        <dbReference type="ARBA" id="ARBA00022989"/>
    </source>
</evidence>
<dbReference type="Pfam" id="PF21235">
    <property type="entry name" value="UBA_ARI1"/>
    <property type="match status" value="1"/>
</dbReference>
<reference evidence="19 20" key="1">
    <citation type="submission" date="2019-01" db="EMBL/GenBank/DDBJ databases">
        <title>Nuclear Genome Assembly of the Microalgal Biofuel strain Nannochloropsis salina CCMP1776.</title>
        <authorList>
            <person name="Hovde B."/>
        </authorList>
    </citation>
    <scope>NUCLEOTIDE SEQUENCE [LARGE SCALE GENOMIC DNA]</scope>
    <source>
        <strain evidence="19 20">CCMP1776</strain>
    </source>
</reference>
<dbReference type="InterPro" id="IPR013083">
    <property type="entry name" value="Znf_RING/FYVE/PHD"/>
</dbReference>
<evidence type="ECO:0000256" key="1">
    <source>
        <dbReference type="ARBA" id="ARBA00001798"/>
    </source>
</evidence>
<keyword evidence="13" id="KW-0472">Membrane</keyword>
<dbReference type="Gene3D" id="1.20.120.1750">
    <property type="match status" value="1"/>
</dbReference>
<evidence type="ECO:0000256" key="14">
    <source>
        <dbReference type="PROSITE-ProRule" id="PRU00047"/>
    </source>
</evidence>
<dbReference type="InterPro" id="IPR045840">
    <property type="entry name" value="Ariadne"/>
</dbReference>
<dbReference type="GO" id="GO:0003676">
    <property type="term" value="F:nucleic acid binding"/>
    <property type="evidence" value="ECO:0007669"/>
    <property type="project" value="InterPro"/>
</dbReference>
<comment type="catalytic activity">
    <reaction evidence="1">
        <text>[E2 ubiquitin-conjugating enzyme]-S-ubiquitinyl-L-cysteine + [acceptor protein]-L-lysine = [E2 ubiquitin-conjugating enzyme]-L-cysteine + [acceptor protein]-N(6)-ubiquitinyl-L-lysine.</text>
        <dbReference type="EC" id="2.3.2.31"/>
    </reaction>
</comment>
<feature type="compositionally biased region" description="Acidic residues" evidence="15">
    <location>
        <begin position="26"/>
        <end position="55"/>
    </location>
</feature>
<evidence type="ECO:0000256" key="11">
    <source>
        <dbReference type="ARBA" id="ARBA00022833"/>
    </source>
</evidence>
<keyword evidence="12" id="KW-1133">Transmembrane helix</keyword>
<evidence type="ECO:0000256" key="7">
    <source>
        <dbReference type="ARBA" id="ARBA00022723"/>
    </source>
</evidence>
<feature type="region of interest" description="Disordered" evidence="15">
    <location>
        <begin position="518"/>
        <end position="580"/>
    </location>
</feature>
<dbReference type="InterPro" id="IPR001878">
    <property type="entry name" value="Znf_CCHC"/>
</dbReference>
<dbReference type="FunFam" id="1.20.120.1750:FF:000022">
    <property type="entry name" value="RBR-type E3 ubiquitin transferase"/>
    <property type="match status" value="1"/>
</dbReference>
<feature type="region of interest" description="Disordered" evidence="15">
    <location>
        <begin position="16"/>
        <end position="64"/>
    </location>
</feature>
<evidence type="ECO:0000256" key="4">
    <source>
        <dbReference type="ARBA" id="ARBA00012251"/>
    </source>
</evidence>
<dbReference type="GO" id="GO:0008270">
    <property type="term" value="F:zinc ion binding"/>
    <property type="evidence" value="ECO:0007669"/>
    <property type="project" value="UniProtKB-KW"/>
</dbReference>
<gene>
    <name evidence="19" type="ORF">NSK_008605</name>
</gene>
<dbReference type="AlphaFoldDB" id="A0A4D9CPR9"/>
<evidence type="ECO:0000256" key="10">
    <source>
        <dbReference type="ARBA" id="ARBA00022786"/>
    </source>
</evidence>
<keyword evidence="5" id="KW-0808">Transferase</keyword>
<feature type="domain" description="CCHC-type" evidence="17">
    <location>
        <begin position="272"/>
        <end position="287"/>
    </location>
</feature>
<evidence type="ECO:0000256" key="6">
    <source>
        <dbReference type="ARBA" id="ARBA00022692"/>
    </source>
</evidence>
<keyword evidence="20" id="KW-1185">Reference proteome</keyword>
<feature type="domain" description="RING-type" evidence="16">
    <location>
        <begin position="156"/>
        <end position="200"/>
    </location>
</feature>
<evidence type="ECO:0000256" key="2">
    <source>
        <dbReference type="ARBA" id="ARBA00004167"/>
    </source>
</evidence>
<dbReference type="OrthoDB" id="10009520at2759"/>
<evidence type="ECO:0000313" key="20">
    <source>
        <dbReference type="Proteomes" id="UP000355283"/>
    </source>
</evidence>
<comment type="caution">
    <text evidence="19">The sequence shown here is derived from an EMBL/GenBank/DDBJ whole genome shotgun (WGS) entry which is preliminary data.</text>
</comment>
<dbReference type="InterPro" id="IPR044066">
    <property type="entry name" value="TRIAD_supradom"/>
</dbReference>